<proteinExistence type="predicted"/>
<gene>
    <name evidence="1" type="ORF">LN051_07885</name>
</gene>
<organism evidence="1 2">
    <name type="scientific">Staphylococcus ratti</name>
    <dbReference type="NCBI Taxonomy" id="2892440"/>
    <lineage>
        <taxon>Bacteria</taxon>
        <taxon>Bacillati</taxon>
        <taxon>Bacillota</taxon>
        <taxon>Bacilli</taxon>
        <taxon>Bacillales</taxon>
        <taxon>Staphylococcaceae</taxon>
        <taxon>Staphylococcus</taxon>
    </lineage>
</organism>
<dbReference type="RefSeq" id="WP_229291999.1">
    <property type="nucleotide sequence ID" value="NZ_CP086654.1"/>
</dbReference>
<name>A0ABY3PB54_9STAP</name>
<evidence type="ECO:0000313" key="2">
    <source>
        <dbReference type="Proteomes" id="UP001197626"/>
    </source>
</evidence>
<reference evidence="1 2" key="1">
    <citation type="journal article" date="2022" name="Pathogens">
        <title>Staphylococcus ratti sp. nov. Isolated from a Lab Rat.</title>
        <authorList>
            <person name="Kovarovic V."/>
            <person name="Sedlacek I."/>
            <person name="Petras P."/>
            <person name="Kralova S."/>
            <person name="Maslanova I."/>
            <person name="Svec P."/>
            <person name="Neumann-Schaal M."/>
            <person name="Botka T."/>
            <person name="Gelbicova T."/>
            <person name="Stankova E."/>
            <person name="Doskar J."/>
            <person name="Pantucek R."/>
        </authorList>
    </citation>
    <scope>NUCLEOTIDE SEQUENCE [LARGE SCALE GENOMIC DNA]</scope>
    <source>
        <strain evidence="1 2">CCM 9025</strain>
    </source>
</reference>
<protein>
    <recommendedName>
        <fullName evidence="3">Bacteriocin</fullName>
    </recommendedName>
</protein>
<evidence type="ECO:0000313" key="1">
    <source>
        <dbReference type="EMBL" id="UEX89494.1"/>
    </source>
</evidence>
<accession>A0ABY3PB54</accession>
<evidence type="ECO:0008006" key="3">
    <source>
        <dbReference type="Google" id="ProtNLM"/>
    </source>
</evidence>
<sequence>MNFIHYGSNFTLGYFEKEGNLGFYVQLAQEERGSLKCLASLAGGAATGGTSLGIASTGVGTVTLSVIGAVSSRVVGAVGGAITGVATFY</sequence>
<keyword evidence="2" id="KW-1185">Reference proteome</keyword>
<dbReference type="EMBL" id="CP086654">
    <property type="protein sequence ID" value="UEX89494.1"/>
    <property type="molecule type" value="Genomic_DNA"/>
</dbReference>
<dbReference type="Proteomes" id="UP001197626">
    <property type="component" value="Chromosome"/>
</dbReference>